<dbReference type="Proteomes" id="UP001623592">
    <property type="component" value="Unassembled WGS sequence"/>
</dbReference>
<organism evidence="1 2">
    <name type="scientific">Clostridium neuense</name>
    <dbReference type="NCBI Taxonomy" id="1728934"/>
    <lineage>
        <taxon>Bacteria</taxon>
        <taxon>Bacillati</taxon>
        <taxon>Bacillota</taxon>
        <taxon>Clostridia</taxon>
        <taxon>Eubacteriales</taxon>
        <taxon>Clostridiaceae</taxon>
        <taxon>Clostridium</taxon>
    </lineage>
</organism>
<gene>
    <name evidence="1" type="ORF">ACJDT4_16240</name>
</gene>
<name>A0ABW8TIU5_9CLOT</name>
<sequence>MCEIDERYYDGFEGEPEMIFTLVKINGEKEEFGIWDGYFIRFIEKVEPKENGWTGLAYYYHLDIGWFEESPWLVENLMESYEQLKEIDIESFEYYEEKEVLRKIICLFKHAIDNGEKIYISYE</sequence>
<comment type="caution">
    <text evidence="1">The sequence shown here is derived from an EMBL/GenBank/DDBJ whole genome shotgun (WGS) entry which is preliminary data.</text>
</comment>
<reference evidence="1 2" key="1">
    <citation type="submission" date="2024-11" db="EMBL/GenBank/DDBJ databases">
        <authorList>
            <person name="Heng Y.C."/>
            <person name="Lim A.C.H."/>
            <person name="Lee J.K.Y."/>
            <person name="Kittelmann S."/>
        </authorList>
    </citation>
    <scope>NUCLEOTIDE SEQUENCE [LARGE SCALE GENOMIC DNA]</scope>
    <source>
        <strain evidence="1 2">WILCCON 0114</strain>
    </source>
</reference>
<accession>A0ABW8TIU5</accession>
<proteinExistence type="predicted"/>
<keyword evidence="2" id="KW-1185">Reference proteome</keyword>
<evidence type="ECO:0000313" key="2">
    <source>
        <dbReference type="Proteomes" id="UP001623592"/>
    </source>
</evidence>
<protein>
    <submittedName>
        <fullName evidence="1">Uncharacterized protein</fullName>
    </submittedName>
</protein>
<evidence type="ECO:0000313" key="1">
    <source>
        <dbReference type="EMBL" id="MFL0251970.1"/>
    </source>
</evidence>
<dbReference type="RefSeq" id="WP_406788617.1">
    <property type="nucleotide sequence ID" value="NZ_JBJIAA010000013.1"/>
</dbReference>
<dbReference type="EMBL" id="JBJIAA010000013">
    <property type="protein sequence ID" value="MFL0251970.1"/>
    <property type="molecule type" value="Genomic_DNA"/>
</dbReference>